<dbReference type="Pfam" id="PF20111">
    <property type="entry name" value="DUF6501"/>
    <property type="match status" value="1"/>
</dbReference>
<gene>
    <name evidence="1" type="ORF">AF331_04235</name>
</gene>
<dbReference type="EMBL" id="LGUE01000001">
    <property type="protein sequence ID" value="KON91713.1"/>
    <property type="molecule type" value="Genomic_DNA"/>
</dbReference>
<dbReference type="OrthoDB" id="2428356at2"/>
<protein>
    <submittedName>
        <fullName evidence="1">Uncharacterized protein</fullName>
    </submittedName>
</protein>
<dbReference type="InterPro" id="IPR045447">
    <property type="entry name" value="DUF6501"/>
</dbReference>
<proteinExistence type="predicted"/>
<dbReference type="PATRIC" id="fig|189381.12.peg.963"/>
<name>A0A0M0GPL3_9BACI</name>
<dbReference type="Proteomes" id="UP000037405">
    <property type="component" value="Unassembled WGS sequence"/>
</dbReference>
<comment type="caution">
    <text evidence="1">The sequence shown here is derived from an EMBL/GenBank/DDBJ whole genome shotgun (WGS) entry which is preliminary data.</text>
</comment>
<dbReference type="AlphaFoldDB" id="A0A0M0GPL3"/>
<dbReference type="RefSeq" id="WP_053426901.1">
    <property type="nucleotide sequence ID" value="NZ_BSED01000067.1"/>
</dbReference>
<keyword evidence="2" id="KW-1185">Reference proteome</keyword>
<dbReference type="STRING" id="189381.GCA_900166615_03446"/>
<sequence length="67" mass="7868">MIHHTWTENETGRKVKCVHTDAAKYTVENVLIPGKVYDLKNESEDYYFVIDESGKMGGFYKEYFEVL</sequence>
<accession>A0A0M0GPL3</accession>
<reference evidence="2" key="1">
    <citation type="submission" date="2015-07" db="EMBL/GenBank/DDBJ databases">
        <title>Fjat-14235 jcm11544.</title>
        <authorList>
            <person name="Liu B."/>
            <person name="Wang J."/>
            <person name="Zhu Y."/>
            <person name="Liu G."/>
            <person name="Chen Q."/>
            <person name="Chen Z."/>
            <person name="Lan J."/>
            <person name="Che J."/>
            <person name="Ge C."/>
            <person name="Shi H."/>
            <person name="Pan Z."/>
            <person name="Liu X."/>
        </authorList>
    </citation>
    <scope>NUCLEOTIDE SEQUENCE [LARGE SCALE GENOMIC DNA]</scope>
    <source>
        <strain evidence="2">JCM 11544</strain>
    </source>
</reference>
<evidence type="ECO:0000313" key="1">
    <source>
        <dbReference type="EMBL" id="KON91713.1"/>
    </source>
</evidence>
<organism evidence="1 2">
    <name type="scientific">Rossellomorea marisflavi</name>
    <dbReference type="NCBI Taxonomy" id="189381"/>
    <lineage>
        <taxon>Bacteria</taxon>
        <taxon>Bacillati</taxon>
        <taxon>Bacillota</taxon>
        <taxon>Bacilli</taxon>
        <taxon>Bacillales</taxon>
        <taxon>Bacillaceae</taxon>
        <taxon>Rossellomorea</taxon>
    </lineage>
</organism>
<evidence type="ECO:0000313" key="2">
    <source>
        <dbReference type="Proteomes" id="UP000037405"/>
    </source>
</evidence>